<dbReference type="EMBL" id="BMSX01000023">
    <property type="protein sequence ID" value="GGR47138.1"/>
    <property type="molecule type" value="Genomic_DNA"/>
</dbReference>
<dbReference type="Proteomes" id="UP000658320">
    <property type="component" value="Unassembled WGS sequence"/>
</dbReference>
<dbReference type="InterPro" id="IPR029068">
    <property type="entry name" value="Glyas_Bleomycin-R_OHBP_Dase"/>
</dbReference>
<comment type="caution">
    <text evidence="2">The sequence shown here is derived from an EMBL/GenBank/DDBJ whole genome shotgun (WGS) entry which is preliminary data.</text>
</comment>
<feature type="domain" description="VOC" evidence="1">
    <location>
        <begin position="11"/>
        <end position="149"/>
    </location>
</feature>
<dbReference type="Gene3D" id="3.10.180.10">
    <property type="entry name" value="2,3-Dihydroxybiphenyl 1,2-Dioxygenase, domain 1"/>
    <property type="match status" value="1"/>
</dbReference>
<proteinExistence type="predicted"/>
<evidence type="ECO:0000313" key="3">
    <source>
        <dbReference type="Proteomes" id="UP000658320"/>
    </source>
</evidence>
<keyword evidence="3" id="KW-1185">Reference proteome</keyword>
<reference evidence="2" key="2">
    <citation type="submission" date="2020-09" db="EMBL/GenBank/DDBJ databases">
        <authorList>
            <person name="Sun Q."/>
            <person name="Ohkuma M."/>
        </authorList>
    </citation>
    <scope>NUCLEOTIDE SEQUENCE</scope>
    <source>
        <strain evidence="2">JCM 4346</strain>
    </source>
</reference>
<evidence type="ECO:0000313" key="2">
    <source>
        <dbReference type="EMBL" id="GGR47138.1"/>
    </source>
</evidence>
<reference evidence="2" key="1">
    <citation type="journal article" date="2014" name="Int. J. Syst. Evol. Microbiol.">
        <title>Complete genome sequence of Corynebacterium casei LMG S-19264T (=DSM 44701T), isolated from a smear-ripened cheese.</title>
        <authorList>
            <consortium name="US DOE Joint Genome Institute (JGI-PGF)"/>
            <person name="Walter F."/>
            <person name="Albersmeier A."/>
            <person name="Kalinowski J."/>
            <person name="Ruckert C."/>
        </authorList>
    </citation>
    <scope>NUCLEOTIDE SEQUENCE</scope>
    <source>
        <strain evidence="2">JCM 4346</strain>
    </source>
</reference>
<dbReference type="AlphaFoldDB" id="A0A918FLU6"/>
<dbReference type="RefSeq" id="WP_189942479.1">
    <property type="nucleotide sequence ID" value="NZ_BMSX01000023.1"/>
</dbReference>
<organism evidence="2 3">
    <name type="scientific">Streptomyces aurantiogriseus</name>
    <dbReference type="NCBI Taxonomy" id="66870"/>
    <lineage>
        <taxon>Bacteria</taxon>
        <taxon>Bacillati</taxon>
        <taxon>Actinomycetota</taxon>
        <taxon>Actinomycetes</taxon>
        <taxon>Kitasatosporales</taxon>
        <taxon>Streptomycetaceae</taxon>
        <taxon>Streptomyces</taxon>
    </lineage>
</organism>
<evidence type="ECO:0000259" key="1">
    <source>
        <dbReference type="PROSITE" id="PS51819"/>
    </source>
</evidence>
<dbReference type="Pfam" id="PF13669">
    <property type="entry name" value="Glyoxalase_4"/>
    <property type="match status" value="1"/>
</dbReference>
<gene>
    <name evidence="2" type="ORF">GCM10010251_75130</name>
</gene>
<dbReference type="PROSITE" id="PS51819">
    <property type="entry name" value="VOC"/>
    <property type="match status" value="1"/>
</dbReference>
<name>A0A918FLU6_9ACTN</name>
<dbReference type="InterPro" id="IPR037523">
    <property type="entry name" value="VOC_core"/>
</dbReference>
<protein>
    <submittedName>
        <fullName evidence="2">Glyoxalase</fullName>
    </submittedName>
</protein>
<dbReference type="SUPFAM" id="SSF54593">
    <property type="entry name" value="Glyoxalase/Bleomycin resistance protein/Dihydroxybiphenyl dioxygenase"/>
    <property type="match status" value="1"/>
</dbReference>
<sequence>MEFPFGLPTDAVIQVAYAVPDLTAGMRWWTEHLGVGPWYVNRRIGGEGSTYRGEPGKAEFTLALAFSGHVMVELVQTLDDEPSIYRDAYERHGYGFHHVAKLVPNVREEVERREASGAVVRFRDLAPGGEVFFLDGGEDAPGMIELVQDNESTRQIFTSVWRASVDWDGSRPVRDFAELLPA</sequence>
<accession>A0A918FLU6</accession>